<evidence type="ECO:0000313" key="4">
    <source>
        <dbReference type="Proteomes" id="UP001189429"/>
    </source>
</evidence>
<feature type="region of interest" description="Disordered" evidence="1">
    <location>
        <begin position="90"/>
        <end position="115"/>
    </location>
</feature>
<evidence type="ECO:0000256" key="2">
    <source>
        <dbReference type="SAM" id="SignalP"/>
    </source>
</evidence>
<proteinExistence type="predicted"/>
<protein>
    <submittedName>
        <fullName evidence="3">Uncharacterized protein</fullName>
    </submittedName>
</protein>
<keyword evidence="4" id="KW-1185">Reference proteome</keyword>
<evidence type="ECO:0000313" key="3">
    <source>
        <dbReference type="EMBL" id="CAK0908707.1"/>
    </source>
</evidence>
<feature type="region of interest" description="Disordered" evidence="1">
    <location>
        <begin position="37"/>
        <end position="67"/>
    </location>
</feature>
<keyword evidence="2" id="KW-0732">Signal</keyword>
<gene>
    <name evidence="3" type="ORF">PCOR1329_LOCUS83315</name>
</gene>
<feature type="compositionally biased region" description="Low complexity" evidence="1">
    <location>
        <begin position="45"/>
        <end position="63"/>
    </location>
</feature>
<sequence>MGVLQAATIAVAAALVQLGVAAPSYADQATEIADMMRAARAPSQGPEAQGARRGPAAAPKGTASSELFPSLDSELLEKANRIQHDLRLMAEPASSGHPKAALAVKAASKDKEQSRHDRAARFFATHGMEEVGRMLGDEMSAEGRRQALRQAAESQRLATPAGPALRHSAPPASGSAHDGGLSVHVLDADLAMDDDDASYKASWKAVEALQRRRPAGLH</sequence>
<name>A0ABN9YBL4_9DINO</name>
<dbReference type="Proteomes" id="UP001189429">
    <property type="component" value="Unassembled WGS sequence"/>
</dbReference>
<dbReference type="EMBL" id="CAUYUJ010022062">
    <property type="protein sequence ID" value="CAK0908707.1"/>
    <property type="molecule type" value="Genomic_DNA"/>
</dbReference>
<feature type="chain" id="PRO_5045548046" evidence="2">
    <location>
        <begin position="22"/>
        <end position="218"/>
    </location>
</feature>
<accession>A0ABN9YBL4</accession>
<organism evidence="3 4">
    <name type="scientific">Prorocentrum cordatum</name>
    <dbReference type="NCBI Taxonomy" id="2364126"/>
    <lineage>
        <taxon>Eukaryota</taxon>
        <taxon>Sar</taxon>
        <taxon>Alveolata</taxon>
        <taxon>Dinophyceae</taxon>
        <taxon>Prorocentrales</taxon>
        <taxon>Prorocentraceae</taxon>
        <taxon>Prorocentrum</taxon>
    </lineage>
</organism>
<reference evidence="3" key="1">
    <citation type="submission" date="2023-10" db="EMBL/GenBank/DDBJ databases">
        <authorList>
            <person name="Chen Y."/>
            <person name="Shah S."/>
            <person name="Dougan E. K."/>
            <person name="Thang M."/>
            <person name="Chan C."/>
        </authorList>
    </citation>
    <scope>NUCLEOTIDE SEQUENCE [LARGE SCALE GENOMIC DNA]</scope>
</reference>
<comment type="caution">
    <text evidence="3">The sequence shown here is derived from an EMBL/GenBank/DDBJ whole genome shotgun (WGS) entry which is preliminary data.</text>
</comment>
<feature type="region of interest" description="Disordered" evidence="1">
    <location>
        <begin position="141"/>
        <end position="177"/>
    </location>
</feature>
<feature type="signal peptide" evidence="2">
    <location>
        <begin position="1"/>
        <end position="21"/>
    </location>
</feature>
<evidence type="ECO:0000256" key="1">
    <source>
        <dbReference type="SAM" id="MobiDB-lite"/>
    </source>
</evidence>